<gene>
    <name evidence="3" type="ORF">DGAL_LOCUS1280</name>
</gene>
<dbReference type="AlphaFoldDB" id="A0A8J2RFK2"/>
<proteinExistence type="predicted"/>
<protein>
    <submittedName>
        <fullName evidence="3">Uncharacterized protein</fullName>
    </submittedName>
</protein>
<comment type="caution">
    <text evidence="3">The sequence shown here is derived from an EMBL/GenBank/DDBJ whole genome shotgun (WGS) entry which is preliminary data.</text>
</comment>
<organism evidence="3 4">
    <name type="scientific">Daphnia galeata</name>
    <dbReference type="NCBI Taxonomy" id="27404"/>
    <lineage>
        <taxon>Eukaryota</taxon>
        <taxon>Metazoa</taxon>
        <taxon>Ecdysozoa</taxon>
        <taxon>Arthropoda</taxon>
        <taxon>Crustacea</taxon>
        <taxon>Branchiopoda</taxon>
        <taxon>Diplostraca</taxon>
        <taxon>Cladocera</taxon>
        <taxon>Anomopoda</taxon>
        <taxon>Daphniidae</taxon>
        <taxon>Daphnia</taxon>
    </lineage>
</organism>
<evidence type="ECO:0000313" key="3">
    <source>
        <dbReference type="EMBL" id="CAH0099166.1"/>
    </source>
</evidence>
<sequence>MKLIVFAMVLALLAAASCSEYQPTLPALNEDEAHSKPASSTSSEESDEDDSDEEKIVHQPPIASYNAPAVVSYAQQIEYKIPYVVPPTAAPEYVAPVSSDYDPLTILPYWLRPRTY</sequence>
<feature type="compositionally biased region" description="Acidic residues" evidence="1">
    <location>
        <begin position="44"/>
        <end position="53"/>
    </location>
</feature>
<accession>A0A8J2RFK2</accession>
<evidence type="ECO:0000256" key="1">
    <source>
        <dbReference type="SAM" id="MobiDB-lite"/>
    </source>
</evidence>
<name>A0A8J2RFK2_9CRUS</name>
<feature type="region of interest" description="Disordered" evidence="1">
    <location>
        <begin position="27"/>
        <end position="61"/>
    </location>
</feature>
<evidence type="ECO:0000256" key="2">
    <source>
        <dbReference type="SAM" id="SignalP"/>
    </source>
</evidence>
<dbReference type="EMBL" id="CAKKLH010000014">
    <property type="protein sequence ID" value="CAH0099166.1"/>
    <property type="molecule type" value="Genomic_DNA"/>
</dbReference>
<dbReference type="Proteomes" id="UP000789390">
    <property type="component" value="Unassembled WGS sequence"/>
</dbReference>
<keyword evidence="2" id="KW-0732">Signal</keyword>
<keyword evidence="4" id="KW-1185">Reference proteome</keyword>
<feature type="signal peptide" evidence="2">
    <location>
        <begin position="1"/>
        <end position="18"/>
    </location>
</feature>
<dbReference type="PROSITE" id="PS51257">
    <property type="entry name" value="PROKAR_LIPOPROTEIN"/>
    <property type="match status" value="1"/>
</dbReference>
<evidence type="ECO:0000313" key="4">
    <source>
        <dbReference type="Proteomes" id="UP000789390"/>
    </source>
</evidence>
<reference evidence="3" key="1">
    <citation type="submission" date="2021-11" db="EMBL/GenBank/DDBJ databases">
        <authorList>
            <person name="Schell T."/>
        </authorList>
    </citation>
    <scope>NUCLEOTIDE SEQUENCE</scope>
    <source>
        <strain evidence="3">M5</strain>
    </source>
</reference>
<feature type="chain" id="PRO_5035179610" evidence="2">
    <location>
        <begin position="19"/>
        <end position="116"/>
    </location>
</feature>